<feature type="transmembrane region" description="Helical" evidence="4">
    <location>
        <begin position="347"/>
        <end position="366"/>
    </location>
</feature>
<dbReference type="PROSITE" id="PS50850">
    <property type="entry name" value="MFS"/>
    <property type="match status" value="1"/>
</dbReference>
<gene>
    <name evidence="6" type="ordered locus">B5T_00349</name>
</gene>
<evidence type="ECO:0000313" key="6">
    <source>
        <dbReference type="EMBL" id="AFT68636.1"/>
    </source>
</evidence>
<keyword evidence="2 4" id="KW-1133">Transmembrane helix</keyword>
<evidence type="ECO:0000256" key="4">
    <source>
        <dbReference type="SAM" id="Phobius"/>
    </source>
</evidence>
<proteinExistence type="predicted"/>
<dbReference type="KEGG" id="adi:B5T_00349"/>
<feature type="transmembrane region" description="Helical" evidence="4">
    <location>
        <begin position="184"/>
        <end position="202"/>
    </location>
</feature>
<feature type="transmembrane region" description="Helical" evidence="4">
    <location>
        <begin position="148"/>
        <end position="172"/>
    </location>
</feature>
<feature type="transmembrane region" description="Helical" evidence="4">
    <location>
        <begin position="90"/>
        <end position="116"/>
    </location>
</feature>
<keyword evidence="3 4" id="KW-0472">Membrane</keyword>
<dbReference type="eggNOG" id="COG2814">
    <property type="taxonomic scope" value="Bacteria"/>
</dbReference>
<evidence type="ECO:0000313" key="7">
    <source>
        <dbReference type="Proteomes" id="UP000006286"/>
    </source>
</evidence>
<feature type="transmembrane region" description="Helical" evidence="4">
    <location>
        <begin position="259"/>
        <end position="277"/>
    </location>
</feature>
<feature type="transmembrane region" description="Helical" evidence="4">
    <location>
        <begin position="313"/>
        <end position="335"/>
    </location>
</feature>
<dbReference type="InterPro" id="IPR020846">
    <property type="entry name" value="MFS_dom"/>
</dbReference>
<feature type="transmembrane region" description="Helical" evidence="4">
    <location>
        <begin position="122"/>
        <end position="141"/>
    </location>
</feature>
<feature type="transmembrane region" description="Helical" evidence="4">
    <location>
        <begin position="20"/>
        <end position="41"/>
    </location>
</feature>
<organism evidence="6 7">
    <name type="scientific">Alcanivorax dieselolei (strain DSM 16502 / CGMCC 1.3690 / MCCC 1A00001 / B-5)</name>
    <name type="common">Alloalcanivorax dieselolei</name>
    <dbReference type="NCBI Taxonomy" id="930169"/>
    <lineage>
        <taxon>Bacteria</taxon>
        <taxon>Pseudomonadati</taxon>
        <taxon>Pseudomonadota</taxon>
        <taxon>Gammaproteobacteria</taxon>
        <taxon>Oceanospirillales</taxon>
        <taxon>Alcanivoracaceae</taxon>
        <taxon>Alloalcanivorax</taxon>
    </lineage>
</organism>
<evidence type="ECO:0000256" key="2">
    <source>
        <dbReference type="ARBA" id="ARBA00022989"/>
    </source>
</evidence>
<dbReference type="OrthoDB" id="9797953at2"/>
<dbReference type="RefSeq" id="WP_014992717.1">
    <property type="nucleotide sequence ID" value="NC_018691.1"/>
</dbReference>
<dbReference type="GO" id="GO:0022857">
    <property type="term" value="F:transmembrane transporter activity"/>
    <property type="evidence" value="ECO:0007669"/>
    <property type="project" value="InterPro"/>
</dbReference>
<feature type="transmembrane region" description="Helical" evidence="4">
    <location>
        <begin position="61"/>
        <end position="81"/>
    </location>
</feature>
<feature type="transmembrane region" description="Helical" evidence="4">
    <location>
        <begin position="223"/>
        <end position="247"/>
    </location>
</feature>
<reference evidence="6 7" key="1">
    <citation type="journal article" date="2012" name="J. Bacteriol.">
        <title>Complete genome sequence of Alcanivorax dieselolei type strain B5.</title>
        <authorList>
            <person name="Lai Q."/>
            <person name="Li W."/>
            <person name="Shao Z."/>
        </authorList>
    </citation>
    <scope>NUCLEOTIDE SEQUENCE [LARGE SCALE GENOMIC DNA]</scope>
    <source>
        <strain evidence="7">DSM 16502 / CGMCC 1.3690 / B-5</strain>
    </source>
</reference>
<keyword evidence="7" id="KW-1185">Reference proteome</keyword>
<dbReference type="EMBL" id="CP003466">
    <property type="protein sequence ID" value="AFT68636.1"/>
    <property type="molecule type" value="Genomic_DNA"/>
</dbReference>
<dbReference type="PANTHER" id="PTHR23537">
    <property type="match status" value="1"/>
</dbReference>
<dbReference type="PANTHER" id="PTHR23537:SF1">
    <property type="entry name" value="SUGAR TRANSPORTER"/>
    <property type="match status" value="1"/>
</dbReference>
<feature type="domain" description="Major facilitator superfamily (MFS) profile" evidence="5">
    <location>
        <begin position="23"/>
        <end position="402"/>
    </location>
</feature>
<feature type="transmembrane region" description="Helical" evidence="4">
    <location>
        <begin position="289"/>
        <end position="307"/>
    </location>
</feature>
<dbReference type="Gene3D" id="1.20.1250.20">
    <property type="entry name" value="MFS general substrate transporter like domains"/>
    <property type="match status" value="2"/>
</dbReference>
<dbReference type="GO" id="GO:0005886">
    <property type="term" value="C:plasma membrane"/>
    <property type="evidence" value="ECO:0007669"/>
    <property type="project" value="TreeGrafter"/>
</dbReference>
<protein>
    <submittedName>
        <fullName evidence="6">Permease of the major facilitator superfamily</fullName>
    </submittedName>
</protein>
<dbReference type="Proteomes" id="UP000006286">
    <property type="component" value="Chromosome"/>
</dbReference>
<evidence type="ECO:0000256" key="3">
    <source>
        <dbReference type="ARBA" id="ARBA00023136"/>
    </source>
</evidence>
<evidence type="ECO:0000259" key="5">
    <source>
        <dbReference type="PROSITE" id="PS50850"/>
    </source>
</evidence>
<dbReference type="SUPFAM" id="SSF103473">
    <property type="entry name" value="MFS general substrate transporter"/>
    <property type="match status" value="1"/>
</dbReference>
<name>K0CAX0_ALCDB</name>
<dbReference type="Pfam" id="PF06779">
    <property type="entry name" value="MFS_4"/>
    <property type="match status" value="1"/>
</dbReference>
<feature type="transmembrane region" description="Helical" evidence="4">
    <location>
        <begin position="378"/>
        <end position="396"/>
    </location>
</feature>
<dbReference type="AlphaFoldDB" id="K0CAX0"/>
<dbReference type="InterPro" id="IPR010645">
    <property type="entry name" value="MFS_4"/>
</dbReference>
<keyword evidence="1 4" id="KW-0812">Transmembrane</keyword>
<dbReference type="PATRIC" id="fig|930169.3.peg.335"/>
<accession>K0CAX0</accession>
<evidence type="ECO:0000256" key="1">
    <source>
        <dbReference type="ARBA" id="ARBA00022692"/>
    </source>
</evidence>
<dbReference type="HOGENOM" id="CLU_001265_7_4_6"/>
<sequence>MPISTMKKTADERNDLWRDIFTALGLSTGAAVALGLSRFAYGLLLPPMQADLQWTYVEAGALNTANGAGYIFGALVAAWLARRWGTARAFLAGFSVSVLVLLLTAMTASLSALILLRTVGGVSTAITFILGAGLVSAICPLENPRRRGALVGVYVAGVSIGVILAGVALPIILQGGVQRWPEGWIVLGLLGAAGLPAAWLAARRVRQSAGGTMALLNARECRRIAPTLIGYGVFGAGYVGYMTFIMALLQEQGGSSEQIIWFWFTLGLLSAVTNLLWGRVLGAFSDGRGPALVFATAMLGTLPVLLYPGPVAMFLSAILFGGSFMAGPTSITIVAQRQLSPASWTAAISLLTVGFAFGQTIGPILAGAISDVTGSVEAGFWVSPLLLAIAACVNLLQRPPVPAESPALAGKSS</sequence>
<dbReference type="InterPro" id="IPR036259">
    <property type="entry name" value="MFS_trans_sf"/>
</dbReference>
<dbReference type="STRING" id="930169.B5T_00349"/>